<dbReference type="InterPro" id="IPR003838">
    <property type="entry name" value="ABC3_permease_C"/>
</dbReference>
<keyword evidence="2" id="KW-1003">Cell membrane</keyword>
<evidence type="ECO:0000256" key="5">
    <source>
        <dbReference type="ARBA" id="ARBA00023136"/>
    </source>
</evidence>
<dbReference type="InterPro" id="IPR025857">
    <property type="entry name" value="MacB_PCD"/>
</dbReference>
<dbReference type="PANTHER" id="PTHR43738:SF2">
    <property type="entry name" value="ABC TRANSPORTER PERMEASE"/>
    <property type="match status" value="1"/>
</dbReference>
<comment type="subcellular location">
    <subcellularLocation>
        <location evidence="1">Cell membrane</location>
        <topology evidence="1">Multi-pass membrane protein</topology>
    </subcellularLocation>
</comment>
<keyword evidence="5 6" id="KW-0472">Membrane</keyword>
<dbReference type="RefSeq" id="WP_339098230.1">
    <property type="nucleotide sequence ID" value="NZ_CP149784.1"/>
</dbReference>
<feature type="transmembrane region" description="Helical" evidence="6">
    <location>
        <begin position="382"/>
        <end position="400"/>
    </location>
</feature>
<reference evidence="9" key="1">
    <citation type="submission" date="2024-03" db="EMBL/GenBank/DDBJ databases">
        <title>Deinococcus weizhi sp. nov., isolated from human skin.</title>
        <authorList>
            <person name="Wei Z."/>
            <person name="Tian F."/>
            <person name="Yang C."/>
            <person name="Xin L.T."/>
            <person name="Wen Z.J."/>
            <person name="Lan K.C."/>
            <person name="Yu L."/>
            <person name="Zhe W."/>
            <person name="Dan F.D."/>
            <person name="Jun W."/>
            <person name="Rui Z."/>
            <person name="Yong X.J."/>
            <person name="Ting Y."/>
            <person name="Wei X."/>
            <person name="Xu Z.G."/>
            <person name="Xin Z."/>
            <person name="Dong F.G."/>
            <person name="Ni X.M."/>
            <person name="Zheng M.G."/>
            <person name="Chun Y."/>
            <person name="Qian W.X."/>
        </authorList>
    </citation>
    <scope>NUCLEOTIDE SEQUENCE</scope>
    <source>
        <strain evidence="9">VB142</strain>
        <plasmid evidence="9">p1</plasmid>
    </source>
</reference>
<feature type="domain" description="MacB-like periplasmic core" evidence="8">
    <location>
        <begin position="20"/>
        <end position="241"/>
    </location>
</feature>
<keyword evidence="3 6" id="KW-0812">Transmembrane</keyword>
<accession>A0AAU6Q986</accession>
<evidence type="ECO:0000313" key="9">
    <source>
        <dbReference type="EMBL" id="WYF46733.1"/>
    </source>
</evidence>
<protein>
    <submittedName>
        <fullName evidence="9">ABC transporter permease</fullName>
    </submittedName>
</protein>
<name>A0AAU6Q986_9DEIO</name>
<feature type="domain" description="ABC3 transporter permease C-terminal" evidence="7">
    <location>
        <begin position="287"/>
        <end position="361"/>
    </location>
</feature>
<dbReference type="AlphaFoldDB" id="A0AAU6Q986"/>
<dbReference type="GO" id="GO:0005886">
    <property type="term" value="C:plasma membrane"/>
    <property type="evidence" value="ECO:0007669"/>
    <property type="project" value="UniProtKB-SubCell"/>
</dbReference>
<evidence type="ECO:0000256" key="3">
    <source>
        <dbReference type="ARBA" id="ARBA00022692"/>
    </source>
</evidence>
<keyword evidence="4 6" id="KW-1133">Transmembrane helix</keyword>
<dbReference type="Pfam" id="PF12704">
    <property type="entry name" value="MacB_PCD"/>
    <property type="match status" value="1"/>
</dbReference>
<evidence type="ECO:0000259" key="7">
    <source>
        <dbReference type="Pfam" id="PF02687"/>
    </source>
</evidence>
<dbReference type="InterPro" id="IPR051125">
    <property type="entry name" value="ABC-4/HrtB_transporter"/>
</dbReference>
<dbReference type="PANTHER" id="PTHR43738">
    <property type="entry name" value="ABC TRANSPORTER, MEMBRANE PROTEIN"/>
    <property type="match status" value="1"/>
</dbReference>
<organism evidence="9">
    <name type="scientific">Deinococcus sp. VB142</name>
    <dbReference type="NCBI Taxonomy" id="3112952"/>
    <lineage>
        <taxon>Bacteria</taxon>
        <taxon>Thermotogati</taxon>
        <taxon>Deinococcota</taxon>
        <taxon>Deinococci</taxon>
        <taxon>Deinococcales</taxon>
        <taxon>Deinococcaceae</taxon>
        <taxon>Deinococcus</taxon>
    </lineage>
</organism>
<evidence type="ECO:0000259" key="8">
    <source>
        <dbReference type="Pfam" id="PF12704"/>
    </source>
</evidence>
<evidence type="ECO:0000256" key="4">
    <source>
        <dbReference type="ARBA" id="ARBA00022989"/>
    </source>
</evidence>
<geneLocation type="plasmid" evidence="9">
    <name>p1</name>
</geneLocation>
<keyword evidence="9" id="KW-0614">Plasmid</keyword>
<dbReference type="EMBL" id="CP149784">
    <property type="protein sequence ID" value="WYF46733.1"/>
    <property type="molecule type" value="Genomic_DNA"/>
</dbReference>
<evidence type="ECO:0000256" key="6">
    <source>
        <dbReference type="SAM" id="Phobius"/>
    </source>
</evidence>
<proteinExistence type="predicted"/>
<gene>
    <name evidence="9" type="ORF">WDJ50_18015</name>
</gene>
<feature type="transmembrane region" description="Helical" evidence="6">
    <location>
        <begin position="283"/>
        <end position="303"/>
    </location>
</feature>
<evidence type="ECO:0000256" key="1">
    <source>
        <dbReference type="ARBA" id="ARBA00004651"/>
    </source>
</evidence>
<dbReference type="Pfam" id="PF02687">
    <property type="entry name" value="FtsX"/>
    <property type="match status" value="1"/>
</dbReference>
<sequence>MSLALWTALRSLRHRAGALILTVLAVALATATALVVPLVTRQVERGAQDAAQVFDLLVTAKGSPTQAVMSSLFYLDVPTGNVPYLVYQQLKTAPGTRRAVPLALGDNYVGFPIVGTSPEFFDQRLKPSAPPYFRVAQGQVFAEEHDVVLGAAVAREVGLKVGDTFKGAHGLEEVAPLEGEDDHTAEGEGHEAHNEPYRVTGILAPTGGPADRAVLTPIETVWETHGAEAEGQREVTAVLYSAENLAGIYTVAGEVNAGDKAMAVFPGQVFAQARQTLMQGQTAYAGLSILVLGIAALTVALSVYTSGLERRRTVALLRALGAGRPAVFTLVLLETGLTVTLGVLLGLGLSLLASSVGGELLGARLGFTLAPPQLTPGLAGRALWLIPLGLLAAMPSALAATQVSPLRDLS</sequence>
<evidence type="ECO:0000256" key="2">
    <source>
        <dbReference type="ARBA" id="ARBA00022475"/>
    </source>
</evidence>